<evidence type="ECO:0000256" key="1">
    <source>
        <dbReference type="ARBA" id="ARBA00004141"/>
    </source>
</evidence>
<dbReference type="Pfam" id="PF06011">
    <property type="entry name" value="TRP"/>
    <property type="match status" value="1"/>
</dbReference>
<evidence type="ECO:0000256" key="7">
    <source>
        <dbReference type="SAM" id="MobiDB-lite"/>
    </source>
</evidence>
<feature type="compositionally biased region" description="Polar residues" evidence="7">
    <location>
        <begin position="1021"/>
        <end position="1036"/>
    </location>
</feature>
<feature type="region of interest" description="Disordered" evidence="7">
    <location>
        <begin position="867"/>
        <end position="1196"/>
    </location>
</feature>
<dbReference type="InterPro" id="IPR032800">
    <property type="entry name" value="TRP_N"/>
</dbReference>
<dbReference type="SMART" id="SM01320">
    <property type="entry name" value="TRP_N"/>
    <property type="match status" value="1"/>
</dbReference>
<evidence type="ECO:0000313" key="12">
    <source>
        <dbReference type="Proteomes" id="UP001310890"/>
    </source>
</evidence>
<keyword evidence="3 8" id="KW-0812">Transmembrane</keyword>
<name>A0AAN7TCI0_9PEZI</name>
<dbReference type="GO" id="GO:0055085">
    <property type="term" value="P:transmembrane transport"/>
    <property type="evidence" value="ECO:0007669"/>
    <property type="project" value="TreeGrafter"/>
</dbReference>
<dbReference type="EMBL" id="JAVRRL010000047">
    <property type="protein sequence ID" value="KAK5110627.1"/>
    <property type="molecule type" value="Genomic_DNA"/>
</dbReference>
<feature type="domain" description="ML-like" evidence="10">
    <location>
        <begin position="27"/>
        <end position="210"/>
    </location>
</feature>
<proteinExistence type="inferred from homology"/>
<feature type="transmembrane region" description="Helical" evidence="8">
    <location>
        <begin position="505"/>
        <end position="525"/>
    </location>
</feature>
<gene>
    <name evidence="11" type="ORF">LTR62_005666</name>
</gene>
<accession>A0AAN7TCI0</accession>
<dbReference type="InterPro" id="IPR010308">
    <property type="entry name" value="TRP_C"/>
</dbReference>
<dbReference type="PANTHER" id="PTHR31145:SF6">
    <property type="entry name" value="INTEGRAL MEMBRANE PROTEIN (AFU_ORTHOLOGUE AFUA_7G01610)"/>
    <property type="match status" value="1"/>
</dbReference>
<feature type="transmembrane region" description="Helical" evidence="8">
    <location>
        <begin position="537"/>
        <end position="556"/>
    </location>
</feature>
<dbReference type="Pfam" id="PF14558">
    <property type="entry name" value="TRP_N"/>
    <property type="match status" value="1"/>
</dbReference>
<feature type="region of interest" description="Disordered" evidence="7">
    <location>
        <begin position="653"/>
        <end position="673"/>
    </location>
</feature>
<dbReference type="GO" id="GO:0016020">
    <property type="term" value="C:membrane"/>
    <property type="evidence" value="ECO:0007669"/>
    <property type="project" value="UniProtKB-SubCell"/>
</dbReference>
<protein>
    <recommendedName>
        <fullName evidence="10">ML-like domain-containing protein</fullName>
    </recommendedName>
</protein>
<feature type="chain" id="PRO_5042918226" description="ML-like domain-containing protein" evidence="9">
    <location>
        <begin position="30"/>
        <end position="1244"/>
    </location>
</feature>
<evidence type="ECO:0000256" key="5">
    <source>
        <dbReference type="ARBA" id="ARBA00022989"/>
    </source>
</evidence>
<feature type="transmembrane region" description="Helical" evidence="8">
    <location>
        <begin position="568"/>
        <end position="590"/>
    </location>
</feature>
<sequence length="1244" mass="135269">MSATLRCVFRTPLLFLAAACLLLPRTAYAAFINFDNCLDEGIKHSNPLQLQWIPLAVDAKFQREPPYTLNVTIYGNVSGQQVQGTYPPPSSSDWKNPNITFGKISNIGSDGNGNLSTLLADFDVLQWTAYNAKASQFCNSLINASCPLGPYFDANDTNPYTLPAFRVSHDFGSAYSFSTLAGKITVLSGDSGAPHLACISANITPDLGSAVSSLVTWLPAAILIIKGIATLAAAIWSPWGTSDIFKWSSNYGRDEDQLRLVTPGFGDCLQYIQFVTLTGALSLQYPGFYQPAVSQTSWSLLLFNSSFVSGGSGTQSLVDGIYKYNGTYGMTAMSQLVGNSSVEDIWACMAVWLLVIAGIVLVLCQLGFFARWIYRTVTNTAEEDLRQKNLPFTIGNMIRLVFNYFVLPIVALSLFQLVISPSSPTSVIVCAVIMLLLVVVVAGWILRVIFTTKPRTYLFDDMPTVLMYGPLYNTYSDSAAPFALVPVFITFMRAVALGAVQPSGIAQIIMLAICEVILILTLNGFRPFQNETSMNAYHTSFSVVRLITVLMSVAFVPSLNVAESPKGWIGYAILLLHAFVLVFGFFLNALQTLIEVIARSTGVASDSQTGAIRGSIMNLRMLRKRQNRNIPGDRSSMISSAAILQDGDARSNYAGNRSRSMSASSQQLLNQTGRASSMNRLSGFENFSMAGEALGPDTPSMDHAQSPFNYLSNADGYMNKPEAVSRKDSEQMYYRPPRVRRTTLEQLATPGAKPRKSGRSSGSGSDTYKDSPQPADVDPTHKKSGSQELGAFVAGRGSPAPAYIRDRADSNENLPRPDYAVREVDQYYRGAALSENPTRKLKTGPADPEGPAANAQSWLQRLVFGVKNKQKEPTKGFEVVRSSRAPPRMRGDLEEGEGMEMQTSPPMRQEEPYTDSPPLRQGEARQVVGGAERSVSPIEHEEDVGPGAARAFDFGTDGISGGQHGDVDGAAAGTVLHPGMRAEQPSLRSRPSADTISNYDRARPSTGDNVSDYDRPRPSADTGSDYNMRHSASLSSAREPYRNSLAPSLGPIESIGGLDLPSRFNSRRSQNLNKMNVEHGAGGQDWLRAVDELDWNHGTPNPTSSHQRGLSNSTQRQQPSHRQPPPQTDPNHYIDENDDIFSGFDSSISPPLHLDSPQDSTPQQTSYLNATTRSHEVRPGSYASVSRHRAADSISRNSFGASAALHEGRAEIFGGAEPATTAEEDFVPRDEGRDSYIPGVQDVI</sequence>
<comment type="caution">
    <text evidence="11">The sequence shown here is derived from an EMBL/GenBank/DDBJ whole genome shotgun (WGS) entry which is preliminary data.</text>
</comment>
<feature type="transmembrane region" description="Helical" evidence="8">
    <location>
        <begin position="394"/>
        <end position="419"/>
    </location>
</feature>
<feature type="compositionally biased region" description="Polar residues" evidence="7">
    <location>
        <begin position="986"/>
        <end position="998"/>
    </location>
</feature>
<reference evidence="11" key="1">
    <citation type="submission" date="2023-08" db="EMBL/GenBank/DDBJ databases">
        <title>Black Yeasts Isolated from many extreme environments.</title>
        <authorList>
            <person name="Coleine C."/>
            <person name="Stajich J.E."/>
            <person name="Selbmann L."/>
        </authorList>
    </citation>
    <scope>NUCLEOTIDE SEQUENCE</scope>
    <source>
        <strain evidence="11">CCFEE 5401</strain>
    </source>
</reference>
<evidence type="ECO:0000256" key="2">
    <source>
        <dbReference type="ARBA" id="ARBA00010642"/>
    </source>
</evidence>
<feature type="region of interest" description="Disordered" evidence="7">
    <location>
        <begin position="690"/>
        <end position="855"/>
    </location>
</feature>
<evidence type="ECO:0000313" key="11">
    <source>
        <dbReference type="EMBL" id="KAK5110627.1"/>
    </source>
</evidence>
<feature type="region of interest" description="Disordered" evidence="7">
    <location>
        <begin position="1212"/>
        <end position="1244"/>
    </location>
</feature>
<keyword evidence="6 8" id="KW-0472">Membrane</keyword>
<feature type="compositionally biased region" description="Polar residues" evidence="7">
    <location>
        <begin position="1157"/>
        <end position="1172"/>
    </location>
</feature>
<dbReference type="Proteomes" id="UP001310890">
    <property type="component" value="Unassembled WGS sequence"/>
</dbReference>
<evidence type="ECO:0000259" key="10">
    <source>
        <dbReference type="SMART" id="SM01320"/>
    </source>
</evidence>
<dbReference type="InterPro" id="IPR040241">
    <property type="entry name" value="TRP_Flc/Pkd2-like"/>
</dbReference>
<comment type="subcellular location">
    <subcellularLocation>
        <location evidence="1">Membrane</location>
        <topology evidence="1">Multi-pass membrane protein</topology>
    </subcellularLocation>
</comment>
<evidence type="ECO:0000256" key="4">
    <source>
        <dbReference type="ARBA" id="ARBA00022729"/>
    </source>
</evidence>
<keyword evidence="5 8" id="KW-1133">Transmembrane helix</keyword>
<comment type="similarity">
    <text evidence="2">Belongs to the transient receptor potential (TRP) ion channel family.</text>
</comment>
<organism evidence="11 12">
    <name type="scientific">Meristemomyces frigidus</name>
    <dbReference type="NCBI Taxonomy" id="1508187"/>
    <lineage>
        <taxon>Eukaryota</taxon>
        <taxon>Fungi</taxon>
        <taxon>Dikarya</taxon>
        <taxon>Ascomycota</taxon>
        <taxon>Pezizomycotina</taxon>
        <taxon>Dothideomycetes</taxon>
        <taxon>Dothideomycetidae</taxon>
        <taxon>Mycosphaerellales</taxon>
        <taxon>Teratosphaeriaceae</taxon>
        <taxon>Meristemomyces</taxon>
    </lineage>
</organism>
<evidence type="ECO:0000256" key="8">
    <source>
        <dbReference type="SAM" id="Phobius"/>
    </source>
</evidence>
<keyword evidence="4 9" id="KW-0732">Signal</keyword>
<feature type="transmembrane region" description="Helical" evidence="8">
    <location>
        <begin position="349"/>
        <end position="374"/>
    </location>
</feature>
<feature type="signal peptide" evidence="9">
    <location>
        <begin position="1"/>
        <end position="29"/>
    </location>
</feature>
<dbReference type="AlphaFoldDB" id="A0AAN7TCI0"/>
<feature type="compositionally biased region" description="Polar residues" evidence="7">
    <location>
        <begin position="1063"/>
        <end position="1074"/>
    </location>
</feature>
<feature type="compositionally biased region" description="Polar residues" evidence="7">
    <location>
        <begin position="1098"/>
        <end position="1112"/>
    </location>
</feature>
<evidence type="ECO:0000256" key="9">
    <source>
        <dbReference type="SAM" id="SignalP"/>
    </source>
</evidence>
<feature type="transmembrane region" description="Helical" evidence="8">
    <location>
        <begin position="425"/>
        <end position="446"/>
    </location>
</feature>
<evidence type="ECO:0000256" key="6">
    <source>
        <dbReference type="ARBA" id="ARBA00023136"/>
    </source>
</evidence>
<dbReference type="PANTHER" id="PTHR31145">
    <property type="entry name" value="INTEGRAL MEMBRANE PROTEIN (AFU_ORTHOLOGUE AFUA_7G01610)"/>
    <property type="match status" value="1"/>
</dbReference>
<feature type="compositionally biased region" description="Low complexity" evidence="7">
    <location>
        <begin position="1140"/>
        <end position="1149"/>
    </location>
</feature>
<evidence type="ECO:0000256" key="3">
    <source>
        <dbReference type="ARBA" id="ARBA00022692"/>
    </source>
</evidence>